<name>A0A426WWX1_ENSVE</name>
<dbReference type="PROSITE" id="PS51257">
    <property type="entry name" value="PROKAR_LIPOPROTEIN"/>
    <property type="match status" value="1"/>
</dbReference>
<gene>
    <name evidence="1" type="ORF">B296_00056948</name>
</gene>
<sequence length="136" mass="14560">MERMPLQPPPAWAAIACATTAYLWAGAWSPPIHDYCLRTTLPRYRLYLQVPPMPLGDHCPYGHCRLCPQPPLVSASGHAGGCTCVIAANATIAYTVFAHVRLSLCSSVTVIATKMQSDATAAIVPINATQPLSTIE</sequence>
<evidence type="ECO:0000313" key="2">
    <source>
        <dbReference type="Proteomes" id="UP000287651"/>
    </source>
</evidence>
<dbReference type="AlphaFoldDB" id="A0A426WWX1"/>
<accession>A0A426WWX1</accession>
<protein>
    <submittedName>
        <fullName evidence="1">Uncharacterized protein</fullName>
    </submittedName>
</protein>
<dbReference type="Proteomes" id="UP000287651">
    <property type="component" value="Unassembled WGS sequence"/>
</dbReference>
<organism evidence="1 2">
    <name type="scientific">Ensete ventricosum</name>
    <name type="common">Abyssinian banana</name>
    <name type="synonym">Musa ensete</name>
    <dbReference type="NCBI Taxonomy" id="4639"/>
    <lineage>
        <taxon>Eukaryota</taxon>
        <taxon>Viridiplantae</taxon>
        <taxon>Streptophyta</taxon>
        <taxon>Embryophyta</taxon>
        <taxon>Tracheophyta</taxon>
        <taxon>Spermatophyta</taxon>
        <taxon>Magnoliopsida</taxon>
        <taxon>Liliopsida</taxon>
        <taxon>Zingiberales</taxon>
        <taxon>Musaceae</taxon>
        <taxon>Ensete</taxon>
    </lineage>
</organism>
<evidence type="ECO:0000313" key="1">
    <source>
        <dbReference type="EMBL" id="RRT31775.1"/>
    </source>
</evidence>
<comment type="caution">
    <text evidence="1">The sequence shown here is derived from an EMBL/GenBank/DDBJ whole genome shotgun (WGS) entry which is preliminary data.</text>
</comment>
<reference evidence="1 2" key="1">
    <citation type="journal article" date="2014" name="Agronomy (Basel)">
        <title>A Draft Genome Sequence for Ensete ventricosum, the Drought-Tolerant Tree Against Hunger.</title>
        <authorList>
            <person name="Harrison J."/>
            <person name="Moore K.A."/>
            <person name="Paszkiewicz K."/>
            <person name="Jones T."/>
            <person name="Grant M."/>
            <person name="Ambacheew D."/>
            <person name="Muzemil S."/>
            <person name="Studholme D.J."/>
        </authorList>
    </citation>
    <scope>NUCLEOTIDE SEQUENCE [LARGE SCALE GENOMIC DNA]</scope>
</reference>
<proteinExistence type="predicted"/>
<dbReference type="EMBL" id="AMZH03036046">
    <property type="protein sequence ID" value="RRT31775.1"/>
    <property type="molecule type" value="Genomic_DNA"/>
</dbReference>